<gene>
    <name evidence="1" type="ORF">H1R20_g1658</name>
</gene>
<dbReference type="OrthoDB" id="2161780at2759"/>
<reference evidence="1" key="1">
    <citation type="submission" date="2022-06" db="EMBL/GenBank/DDBJ databases">
        <title>Genome Sequence of Candolleomyces eurysporus.</title>
        <authorList>
            <person name="Buettner E."/>
        </authorList>
    </citation>
    <scope>NUCLEOTIDE SEQUENCE</scope>
    <source>
        <strain evidence="1">VTCC 930004</strain>
    </source>
</reference>
<dbReference type="AlphaFoldDB" id="A0A9W8JRD4"/>
<dbReference type="Gene3D" id="3.40.640.10">
    <property type="entry name" value="Type I PLP-dependent aspartate aminotransferase-like (Major domain)"/>
    <property type="match status" value="1"/>
</dbReference>
<dbReference type="Proteomes" id="UP001140091">
    <property type="component" value="Unassembled WGS sequence"/>
</dbReference>
<dbReference type="InterPro" id="IPR015424">
    <property type="entry name" value="PyrdxlP-dep_Trfase"/>
</dbReference>
<organism evidence="1 2">
    <name type="scientific">Candolleomyces eurysporus</name>
    <dbReference type="NCBI Taxonomy" id="2828524"/>
    <lineage>
        <taxon>Eukaryota</taxon>
        <taxon>Fungi</taxon>
        <taxon>Dikarya</taxon>
        <taxon>Basidiomycota</taxon>
        <taxon>Agaricomycotina</taxon>
        <taxon>Agaricomycetes</taxon>
        <taxon>Agaricomycetidae</taxon>
        <taxon>Agaricales</taxon>
        <taxon>Agaricineae</taxon>
        <taxon>Psathyrellaceae</taxon>
        <taxon>Candolleomyces</taxon>
    </lineage>
</organism>
<protein>
    <submittedName>
        <fullName evidence="1">Uncharacterized protein</fullName>
    </submittedName>
</protein>
<dbReference type="SUPFAM" id="SSF53383">
    <property type="entry name" value="PLP-dependent transferases"/>
    <property type="match status" value="1"/>
</dbReference>
<name>A0A9W8JRD4_9AGAR</name>
<keyword evidence="2" id="KW-1185">Reference proteome</keyword>
<sequence length="190" mass="21103">MAEVQKECPSTTYESSLKVHQAVSAWFLGPRAENADLLKELFSKVVADHVAARTSYHPQDGVLITNDFKQSQVYQQMVDKLRKKLSDLSTLLNDFSVPFYSPRYAAHLTFENSLPSIAGWLSAMLLNPNNVSFEAGPITTALELEVAQDLCKMIGFENTEEIRAWGHLTCDGTVANIEAIWAGMLAYTLS</sequence>
<dbReference type="EMBL" id="JANBPK010000522">
    <property type="protein sequence ID" value="KAJ2935440.1"/>
    <property type="molecule type" value="Genomic_DNA"/>
</dbReference>
<accession>A0A9W8JRD4</accession>
<proteinExistence type="predicted"/>
<feature type="non-terminal residue" evidence="1">
    <location>
        <position position="1"/>
    </location>
</feature>
<comment type="caution">
    <text evidence="1">The sequence shown here is derived from an EMBL/GenBank/DDBJ whole genome shotgun (WGS) entry which is preliminary data.</text>
</comment>
<dbReference type="InterPro" id="IPR015421">
    <property type="entry name" value="PyrdxlP-dep_Trfase_major"/>
</dbReference>
<evidence type="ECO:0000313" key="1">
    <source>
        <dbReference type="EMBL" id="KAJ2935440.1"/>
    </source>
</evidence>
<evidence type="ECO:0000313" key="2">
    <source>
        <dbReference type="Proteomes" id="UP001140091"/>
    </source>
</evidence>